<dbReference type="AlphaFoldDB" id="A0A016TDY1"/>
<organism evidence="2 3">
    <name type="scientific">Ancylostoma ceylanicum</name>
    <dbReference type="NCBI Taxonomy" id="53326"/>
    <lineage>
        <taxon>Eukaryota</taxon>
        <taxon>Metazoa</taxon>
        <taxon>Ecdysozoa</taxon>
        <taxon>Nematoda</taxon>
        <taxon>Chromadorea</taxon>
        <taxon>Rhabditida</taxon>
        <taxon>Rhabditina</taxon>
        <taxon>Rhabditomorpha</taxon>
        <taxon>Strongyloidea</taxon>
        <taxon>Ancylostomatidae</taxon>
        <taxon>Ancylostomatinae</taxon>
        <taxon>Ancylostoma</taxon>
    </lineage>
</organism>
<evidence type="ECO:0000313" key="3">
    <source>
        <dbReference type="Proteomes" id="UP000024635"/>
    </source>
</evidence>
<feature type="compositionally biased region" description="Basic and acidic residues" evidence="1">
    <location>
        <begin position="104"/>
        <end position="117"/>
    </location>
</feature>
<evidence type="ECO:0008006" key="4">
    <source>
        <dbReference type="Google" id="ProtNLM"/>
    </source>
</evidence>
<reference evidence="3" key="1">
    <citation type="journal article" date="2015" name="Nat. Genet.">
        <title>The genome and transcriptome of the zoonotic hookworm Ancylostoma ceylanicum identify infection-specific gene families.</title>
        <authorList>
            <person name="Schwarz E.M."/>
            <person name="Hu Y."/>
            <person name="Antoshechkin I."/>
            <person name="Miller M.M."/>
            <person name="Sternberg P.W."/>
            <person name="Aroian R.V."/>
        </authorList>
    </citation>
    <scope>NUCLEOTIDE SEQUENCE</scope>
    <source>
        <strain evidence="3">HY135</strain>
    </source>
</reference>
<proteinExistence type="predicted"/>
<feature type="compositionally biased region" description="Polar residues" evidence="1">
    <location>
        <begin position="84"/>
        <end position="93"/>
    </location>
</feature>
<evidence type="ECO:0000313" key="2">
    <source>
        <dbReference type="EMBL" id="EYC00828.1"/>
    </source>
</evidence>
<accession>A0A016TDY1</accession>
<dbReference type="OrthoDB" id="5868217at2759"/>
<gene>
    <name evidence="2" type="primary">Acey_s0112.g283</name>
    <name evidence="2" type="ORF">Y032_0112g283</name>
</gene>
<dbReference type="Pfam" id="PF17618">
    <property type="entry name" value="SL4P"/>
    <property type="match status" value="1"/>
</dbReference>
<comment type="caution">
    <text evidence="2">The sequence shown here is derived from an EMBL/GenBank/DDBJ whole genome shotgun (WGS) entry which is preliminary data.</text>
</comment>
<keyword evidence="3" id="KW-1185">Reference proteome</keyword>
<dbReference type="InterPro" id="IPR035127">
    <property type="entry name" value="SL4P"/>
</dbReference>
<feature type="compositionally biased region" description="Basic residues" evidence="1">
    <location>
        <begin position="123"/>
        <end position="137"/>
    </location>
</feature>
<name>A0A016TDY1_9BILA</name>
<dbReference type="Proteomes" id="UP000024635">
    <property type="component" value="Unassembled WGS sequence"/>
</dbReference>
<evidence type="ECO:0000256" key="1">
    <source>
        <dbReference type="SAM" id="MobiDB-lite"/>
    </source>
</evidence>
<protein>
    <recommendedName>
        <fullName evidence="4">PB1 domain-containing protein</fullName>
    </recommendedName>
</protein>
<feature type="region of interest" description="Disordered" evidence="1">
    <location>
        <begin position="80"/>
        <end position="145"/>
    </location>
</feature>
<dbReference type="EMBL" id="JARK01001448">
    <property type="protein sequence ID" value="EYC00828.1"/>
    <property type="molecule type" value="Genomic_DNA"/>
</dbReference>
<sequence>MIDEKKTATIKLYRDNVPRITITYKNKKDLFKQFQKKISEMNLSNDAIYWSDWDNDRSLVKTADDLFAAVENNSTVKMYVHGKPNSQNVVSCPSSDEEEDEKRDEEAEEKKESRDRSQSPVRGRGRSRSEPRRHRSRSHPEPPSYEHMPWNFASWNFGYGPMPFYYDPRAYGKGRRGRHEKRDHKCCCQDMRKDFANL</sequence>